<feature type="transmembrane region" description="Helical" evidence="2">
    <location>
        <begin position="12"/>
        <end position="35"/>
    </location>
</feature>
<keyword evidence="4" id="KW-1185">Reference proteome</keyword>
<dbReference type="InterPro" id="IPR012902">
    <property type="entry name" value="N_methyl_site"/>
</dbReference>
<dbReference type="PRINTS" id="PR00813">
    <property type="entry name" value="BCTERIALGSPG"/>
</dbReference>
<dbReference type="RefSeq" id="WP_007416192.1">
    <property type="nucleotide sequence ID" value="NZ_ABOX02000023.1"/>
</dbReference>
<keyword evidence="1" id="KW-0488">Methylation</keyword>
<dbReference type="NCBIfam" id="TIGR02532">
    <property type="entry name" value="IV_pilin_GFxxxE"/>
    <property type="match status" value="1"/>
</dbReference>
<keyword evidence="2" id="KW-0472">Membrane</keyword>
<dbReference type="Proteomes" id="UP000003688">
    <property type="component" value="Unassembled WGS sequence"/>
</dbReference>
<dbReference type="OrthoDB" id="195052at2"/>
<dbReference type="EMBL" id="ABOX02000023">
    <property type="protein sequence ID" value="EEF59872.1"/>
    <property type="molecule type" value="Genomic_DNA"/>
</dbReference>
<protein>
    <recommendedName>
        <fullName evidence="5">Prepilin-type cleavage/methylation domain-containing protein</fullName>
    </recommendedName>
</protein>
<dbReference type="AlphaFoldDB" id="B9XK49"/>
<dbReference type="SUPFAM" id="SSF54523">
    <property type="entry name" value="Pili subunits"/>
    <property type="match status" value="1"/>
</dbReference>
<keyword evidence="2" id="KW-0812">Transmembrane</keyword>
<sequence precursor="true">MKIKISRSSGFTLVEIMIVVAIIGLLATIAIPNFVRARLKAQQTSCISNLKQIDGAKQQWALENKAAGNATPNLANVQAYLGRGTASTAPVCPSDSGNSFATSYELNDLQTPPACKILPGSPGDGTGHNIQ</sequence>
<dbReference type="InterPro" id="IPR000983">
    <property type="entry name" value="Bac_GSPG_pilin"/>
</dbReference>
<name>B9XK49_PEDPL</name>
<dbReference type="GO" id="GO:0015628">
    <property type="term" value="P:protein secretion by the type II secretion system"/>
    <property type="evidence" value="ECO:0007669"/>
    <property type="project" value="InterPro"/>
</dbReference>
<evidence type="ECO:0000256" key="1">
    <source>
        <dbReference type="ARBA" id="ARBA00022481"/>
    </source>
</evidence>
<dbReference type="STRING" id="320771.Cflav_PD2880"/>
<evidence type="ECO:0000256" key="2">
    <source>
        <dbReference type="SAM" id="Phobius"/>
    </source>
</evidence>
<comment type="caution">
    <text evidence="3">The sequence shown here is derived from an EMBL/GenBank/DDBJ whole genome shotgun (WGS) entry which is preliminary data.</text>
</comment>
<dbReference type="PROSITE" id="PS00409">
    <property type="entry name" value="PROKAR_NTER_METHYL"/>
    <property type="match status" value="1"/>
</dbReference>
<evidence type="ECO:0000313" key="4">
    <source>
        <dbReference type="Proteomes" id="UP000003688"/>
    </source>
</evidence>
<evidence type="ECO:0000313" key="3">
    <source>
        <dbReference type="EMBL" id="EEF59872.1"/>
    </source>
</evidence>
<keyword evidence="2" id="KW-1133">Transmembrane helix</keyword>
<accession>B9XK49</accession>
<reference evidence="3 4" key="1">
    <citation type="journal article" date="2011" name="J. Bacteriol.">
        <title>Genome sequence of 'Pedosphaera parvula' Ellin514, an aerobic Verrucomicrobial isolate from pasture soil.</title>
        <authorList>
            <person name="Kant R."/>
            <person name="van Passel M.W."/>
            <person name="Sangwan P."/>
            <person name="Palva A."/>
            <person name="Lucas S."/>
            <person name="Copeland A."/>
            <person name="Lapidus A."/>
            <person name="Glavina Del Rio T."/>
            <person name="Dalin E."/>
            <person name="Tice H."/>
            <person name="Bruce D."/>
            <person name="Goodwin L."/>
            <person name="Pitluck S."/>
            <person name="Chertkov O."/>
            <person name="Larimer F.W."/>
            <person name="Land M.L."/>
            <person name="Hauser L."/>
            <person name="Brettin T.S."/>
            <person name="Detter J.C."/>
            <person name="Han S."/>
            <person name="de Vos W.M."/>
            <person name="Janssen P.H."/>
            <person name="Smidt H."/>
        </authorList>
    </citation>
    <scope>NUCLEOTIDE SEQUENCE [LARGE SCALE GENOMIC DNA]</scope>
    <source>
        <strain evidence="3 4">Ellin514</strain>
    </source>
</reference>
<dbReference type="Gene3D" id="3.30.700.10">
    <property type="entry name" value="Glycoprotein, Type 4 Pilin"/>
    <property type="match status" value="1"/>
</dbReference>
<gene>
    <name evidence="3" type="ORF">Cflav_PD2880</name>
</gene>
<dbReference type="InterPro" id="IPR045584">
    <property type="entry name" value="Pilin-like"/>
</dbReference>
<proteinExistence type="predicted"/>
<organism evidence="3 4">
    <name type="scientific">Pedosphaera parvula (strain Ellin514)</name>
    <dbReference type="NCBI Taxonomy" id="320771"/>
    <lineage>
        <taxon>Bacteria</taxon>
        <taxon>Pseudomonadati</taxon>
        <taxon>Verrucomicrobiota</taxon>
        <taxon>Pedosphaerae</taxon>
        <taxon>Pedosphaerales</taxon>
        <taxon>Pedosphaeraceae</taxon>
        <taxon>Pedosphaera</taxon>
    </lineage>
</organism>
<dbReference type="Pfam" id="PF07963">
    <property type="entry name" value="N_methyl"/>
    <property type="match status" value="1"/>
</dbReference>
<dbReference type="PANTHER" id="PTHR30093">
    <property type="entry name" value="GENERAL SECRETION PATHWAY PROTEIN G"/>
    <property type="match status" value="1"/>
</dbReference>
<dbReference type="GO" id="GO:0015627">
    <property type="term" value="C:type II protein secretion system complex"/>
    <property type="evidence" value="ECO:0007669"/>
    <property type="project" value="InterPro"/>
</dbReference>
<evidence type="ECO:0008006" key="5">
    <source>
        <dbReference type="Google" id="ProtNLM"/>
    </source>
</evidence>